<dbReference type="PROSITE" id="PS51918">
    <property type="entry name" value="RADICAL_SAM"/>
    <property type="match status" value="1"/>
</dbReference>
<evidence type="ECO:0000313" key="8">
    <source>
        <dbReference type="EMBL" id="MBP2021533.1"/>
    </source>
</evidence>
<keyword evidence="5" id="KW-0411">Iron-sulfur</keyword>
<accession>A0ABS4K177</accession>
<evidence type="ECO:0000256" key="3">
    <source>
        <dbReference type="ARBA" id="ARBA00022723"/>
    </source>
</evidence>
<feature type="domain" description="Radical SAM core" evidence="7">
    <location>
        <begin position="188"/>
        <end position="414"/>
    </location>
</feature>
<dbReference type="SUPFAM" id="SSF102114">
    <property type="entry name" value="Radical SAM enzymes"/>
    <property type="match status" value="1"/>
</dbReference>
<keyword evidence="2" id="KW-0949">S-adenosyl-L-methionine</keyword>
<keyword evidence="4" id="KW-0408">Iron</keyword>
<evidence type="ECO:0000256" key="1">
    <source>
        <dbReference type="ARBA" id="ARBA00001966"/>
    </source>
</evidence>
<comment type="cofactor">
    <cofactor evidence="1">
        <name>[4Fe-4S] cluster</name>
        <dbReference type="ChEBI" id="CHEBI:49883"/>
    </cofactor>
</comment>
<dbReference type="InterPro" id="IPR034466">
    <property type="entry name" value="Methyltransferase_Class_B"/>
</dbReference>
<dbReference type="Pfam" id="PF02310">
    <property type="entry name" value="B12-binding"/>
    <property type="match status" value="1"/>
</dbReference>
<organism evidence="8 9">
    <name type="scientific">Clostridium punense</name>
    <dbReference type="NCBI Taxonomy" id="1054297"/>
    <lineage>
        <taxon>Bacteria</taxon>
        <taxon>Bacillati</taxon>
        <taxon>Bacillota</taxon>
        <taxon>Clostridia</taxon>
        <taxon>Eubacteriales</taxon>
        <taxon>Clostridiaceae</taxon>
        <taxon>Clostridium</taxon>
    </lineage>
</organism>
<dbReference type="RefSeq" id="WP_021283831.1">
    <property type="nucleotide sequence ID" value="NZ_JAGGLL010000008.1"/>
</dbReference>
<dbReference type="SFLD" id="SFLDG01123">
    <property type="entry name" value="methyltransferase_(Class_B)"/>
    <property type="match status" value="1"/>
</dbReference>
<dbReference type="InterPro" id="IPR023404">
    <property type="entry name" value="rSAM_horseshoe"/>
</dbReference>
<evidence type="ECO:0000313" key="9">
    <source>
        <dbReference type="Proteomes" id="UP001519308"/>
    </source>
</evidence>
<dbReference type="InterPro" id="IPR051198">
    <property type="entry name" value="BchE-like"/>
</dbReference>
<keyword evidence="3" id="KW-0479">Metal-binding</keyword>
<dbReference type="InterPro" id="IPR007197">
    <property type="entry name" value="rSAM"/>
</dbReference>
<reference evidence="8 9" key="1">
    <citation type="submission" date="2021-03" db="EMBL/GenBank/DDBJ databases">
        <title>Genomic Encyclopedia of Type Strains, Phase IV (KMG-IV): sequencing the most valuable type-strain genomes for metagenomic binning, comparative biology and taxonomic classification.</title>
        <authorList>
            <person name="Goeker M."/>
        </authorList>
    </citation>
    <scope>NUCLEOTIDE SEQUENCE [LARGE SCALE GENOMIC DNA]</scope>
    <source>
        <strain evidence="8 9">DSM 28650</strain>
    </source>
</reference>
<evidence type="ECO:0000256" key="4">
    <source>
        <dbReference type="ARBA" id="ARBA00023004"/>
    </source>
</evidence>
<evidence type="ECO:0000259" key="6">
    <source>
        <dbReference type="PROSITE" id="PS51332"/>
    </source>
</evidence>
<keyword evidence="9" id="KW-1185">Reference proteome</keyword>
<name>A0ABS4K177_9CLOT</name>
<gene>
    <name evidence="8" type="ORF">J2Z44_001329</name>
</gene>
<dbReference type="CDD" id="cd02068">
    <property type="entry name" value="radical_SAM_B12_BD"/>
    <property type="match status" value="1"/>
</dbReference>
<evidence type="ECO:0000256" key="5">
    <source>
        <dbReference type="ARBA" id="ARBA00023014"/>
    </source>
</evidence>
<dbReference type="InterPro" id="IPR006158">
    <property type="entry name" value="Cobalamin-bd"/>
</dbReference>
<comment type="caution">
    <text evidence="8">The sequence shown here is derived from an EMBL/GenBank/DDBJ whole genome shotgun (WGS) entry which is preliminary data.</text>
</comment>
<dbReference type="Gene3D" id="3.80.30.20">
    <property type="entry name" value="tm_1862 like domain"/>
    <property type="match status" value="1"/>
</dbReference>
<dbReference type="PANTHER" id="PTHR43409">
    <property type="entry name" value="ANAEROBIC MAGNESIUM-PROTOPORPHYRIN IX MONOMETHYL ESTER CYCLASE-RELATED"/>
    <property type="match status" value="1"/>
</dbReference>
<dbReference type="SMART" id="SM00729">
    <property type="entry name" value="Elp3"/>
    <property type="match status" value="1"/>
</dbReference>
<dbReference type="SFLD" id="SFLDS00029">
    <property type="entry name" value="Radical_SAM"/>
    <property type="match status" value="1"/>
</dbReference>
<sequence>MKDIDVMIINLFTEESMSIDSTGSKISTMPPLGQLYISSVLQSNGYEVMVLDLGVENMSNKQILEKIQQHSPKIVGFSSYYGSWSMLKEITTLIKREFEDIVITVGGNSATFNYEEILNEMKVNYIILGEGEFSFLKLCDYVIRETIPLEHVEGIAYKQDNSIRKTEVKRISNLDELPFPNRELIKLHRYRHPFTIATARGCIGKCIFCSSQAFWKDKITFRSIDNVILELEHIKNKFDAKEFFIIDDTFTLNKARVLEFCDKLIKKDLSFYWFCESRVDVISEEVLIAMYEAGCRWIQFGMESGNDEILAGIRKNISFSEIEEAIRLATNIGFRINLSLIIGHHLDTKDTIKETLEKAKYLKRKYQVNVLAGINTPYPGTEVFEKRDEYGLKILTKNWDRYKMDNPVMDTKYLKANELKRLHFNFMKELEHMDRS</sequence>
<feature type="domain" description="B12-binding" evidence="6">
    <location>
        <begin position="17"/>
        <end position="149"/>
    </location>
</feature>
<dbReference type="PANTHER" id="PTHR43409:SF16">
    <property type="entry name" value="SLR0320 PROTEIN"/>
    <property type="match status" value="1"/>
</dbReference>
<dbReference type="Proteomes" id="UP001519308">
    <property type="component" value="Unassembled WGS sequence"/>
</dbReference>
<dbReference type="InterPro" id="IPR006638">
    <property type="entry name" value="Elp3/MiaA/NifB-like_rSAM"/>
</dbReference>
<evidence type="ECO:0000259" key="7">
    <source>
        <dbReference type="PROSITE" id="PS51918"/>
    </source>
</evidence>
<dbReference type="Gene3D" id="3.40.50.280">
    <property type="entry name" value="Cobalamin-binding domain"/>
    <property type="match status" value="1"/>
</dbReference>
<dbReference type="Pfam" id="PF04055">
    <property type="entry name" value="Radical_SAM"/>
    <property type="match status" value="1"/>
</dbReference>
<dbReference type="InterPro" id="IPR036724">
    <property type="entry name" value="Cobalamin-bd_sf"/>
</dbReference>
<dbReference type="EMBL" id="JAGGLL010000008">
    <property type="protein sequence ID" value="MBP2021533.1"/>
    <property type="molecule type" value="Genomic_DNA"/>
</dbReference>
<protein>
    <submittedName>
        <fullName evidence="8">Radical SAM superfamily enzyme YgiQ (UPF0313 family)</fullName>
    </submittedName>
</protein>
<dbReference type="CDD" id="cd01335">
    <property type="entry name" value="Radical_SAM"/>
    <property type="match status" value="1"/>
</dbReference>
<dbReference type="PROSITE" id="PS51332">
    <property type="entry name" value="B12_BINDING"/>
    <property type="match status" value="1"/>
</dbReference>
<dbReference type="SUPFAM" id="SSF52242">
    <property type="entry name" value="Cobalamin (vitamin B12)-binding domain"/>
    <property type="match status" value="1"/>
</dbReference>
<dbReference type="InterPro" id="IPR058240">
    <property type="entry name" value="rSAM_sf"/>
</dbReference>
<dbReference type="SFLD" id="SFLDG01082">
    <property type="entry name" value="B12-binding_domain_containing"/>
    <property type="match status" value="1"/>
</dbReference>
<evidence type="ECO:0000256" key="2">
    <source>
        <dbReference type="ARBA" id="ARBA00022691"/>
    </source>
</evidence>
<proteinExistence type="predicted"/>